<feature type="compositionally biased region" description="Polar residues" evidence="1">
    <location>
        <begin position="1231"/>
        <end position="1258"/>
    </location>
</feature>
<dbReference type="EMBL" id="JAFNEN010000003">
    <property type="protein sequence ID" value="KAG8201756.1"/>
    <property type="molecule type" value="Genomic_DNA"/>
</dbReference>
<feature type="compositionally biased region" description="Polar residues" evidence="1">
    <location>
        <begin position="1333"/>
        <end position="1345"/>
    </location>
</feature>
<feature type="region of interest" description="Disordered" evidence="1">
    <location>
        <begin position="746"/>
        <end position="765"/>
    </location>
</feature>
<accession>A0AAV6W092</accession>
<feature type="compositionally biased region" description="Polar residues" evidence="1">
    <location>
        <begin position="624"/>
        <end position="636"/>
    </location>
</feature>
<feature type="compositionally biased region" description="Polar residues" evidence="1">
    <location>
        <begin position="1202"/>
        <end position="1222"/>
    </location>
</feature>
<feature type="compositionally biased region" description="Low complexity" evidence="1">
    <location>
        <begin position="637"/>
        <end position="654"/>
    </location>
</feature>
<evidence type="ECO:0000256" key="1">
    <source>
        <dbReference type="SAM" id="MobiDB-lite"/>
    </source>
</evidence>
<organism evidence="3 4">
    <name type="scientific">Oedothorax gibbosus</name>
    <dbReference type="NCBI Taxonomy" id="931172"/>
    <lineage>
        <taxon>Eukaryota</taxon>
        <taxon>Metazoa</taxon>
        <taxon>Ecdysozoa</taxon>
        <taxon>Arthropoda</taxon>
        <taxon>Chelicerata</taxon>
        <taxon>Arachnida</taxon>
        <taxon>Araneae</taxon>
        <taxon>Araneomorphae</taxon>
        <taxon>Entelegynae</taxon>
        <taxon>Araneoidea</taxon>
        <taxon>Linyphiidae</taxon>
        <taxon>Erigoninae</taxon>
        <taxon>Oedothorax</taxon>
    </lineage>
</organism>
<gene>
    <name evidence="3" type="ORF">JTE90_012815</name>
</gene>
<feature type="region of interest" description="Disordered" evidence="1">
    <location>
        <begin position="363"/>
        <end position="415"/>
    </location>
</feature>
<feature type="compositionally biased region" description="Polar residues" evidence="1">
    <location>
        <begin position="1431"/>
        <end position="1448"/>
    </location>
</feature>
<feature type="region of interest" description="Disordered" evidence="1">
    <location>
        <begin position="1325"/>
        <end position="1365"/>
    </location>
</feature>
<feature type="compositionally biased region" description="Polar residues" evidence="1">
    <location>
        <begin position="1094"/>
        <end position="1107"/>
    </location>
</feature>
<proteinExistence type="predicted"/>
<protein>
    <submittedName>
        <fullName evidence="3">Uncharacterized protein</fullName>
    </submittedName>
</protein>
<comment type="caution">
    <text evidence="3">The sequence shown here is derived from an EMBL/GenBank/DDBJ whole genome shotgun (WGS) entry which is preliminary data.</text>
</comment>
<feature type="compositionally biased region" description="Polar residues" evidence="1">
    <location>
        <begin position="751"/>
        <end position="763"/>
    </location>
</feature>
<sequence>MILIYAGLLTLVALSHAGGDHTKGGGHIKGGHHAAAVHHAASIPVQEASGSDSDFGTQTFVEPKSTGVKGGSASVLIPVPEEDASGSNSASKKNIILAPSSFRNPIALSGANQPAIATLQTVKTVKTVSSASRPQSVKTVDSATQAQVQPVFGSPSLKATSDIRPSPLVPSGQIGGAREIIVYDDGTIVDVGTASGNSGLLSNEDLKPLIEGISGTGGPQEIIVYEDGTIEQVGGGSRASGQAAVKSGSVAGGNVANVRPVQKPATSPAFKPDFKIQTRPVSPAIAAPKPKPVRITPQQSSDDELVKINKELIQRQNQQGFIQTFGQKIKPDSDLGDISIALSELGGSELTRPVKPVDVSRPKAAIPKAQKPKYEKPKTIPSTVSTSTTYGTSRTGTSRISSQQPKVPFQPSAVSGSNENLKLINQQLIQRQNQEGVLQAFGGIVKSESDLSGLPVSLDQIGGFGQPKPIAPKVEYKQPVALPKPKVSTTTSRGQSVKYIGTGVSSGISGSSFTRAGPVRPVGGGSQGYSNQFGSGTVQGSYGANENIKLINRQLIQKQEQEGVLQAFGGIVKSESDLTGLPVSLDQIGGFGVRKPIAPKVEYRQPVAPKVEYRQPVALPKPKVSTTNSRGQSVKYTGTGVSSGISGSSFSRTSPVRPIIGGTQGYSNQIRSGTAQGLYGSNENIKLINRQLIQKQEQEGVLNAFGGIVKSESDLAGLPVSLDQIGGFGQPKPVAPKVQYKQPVALPKPKVSTSTSRGQTVKYTGTGVSSGISGTTFSRTSPVRPIGGITQGYSNQLGSATAQGSLYGSNENIKLINRQLIQKQEQEGVLKAFGGIVKSESDLTGLPVSLDQIGGFGVRKPISPKVEYRQPVAPKVEYRQPVALPKPKVSTTTSRGQSVKYTGTGVSSGISGSSFSSSSPVRPIIGGTQGYNNQFASSGAQGLYGSNENIKLINRQLIQRQEQEGVLNAFGGIVKSESDLTGLPVSLDQIGGFGQPKPIAPKIQYKQPVAVSKPRTPTRVVSSNTGKDQIVGYTGSRVTSGMLGPSAPRLTPVRGIIGTTQLKYTGTQATSGQTSSSFGTRNKPIQPVFGNAAGSISPSLSRTQQVSGPKPKPRTPANLSPQNEDIIALNRNLIQKQNEQGILQTFGGIAKNEADLDGVSVSLEELGDITKFGSLGAGIQQTPQAPKRPVSVAPKRPSLVASSQATGGVNQRAQGVGTQTGPQRFAPARISPQNIIPTSGNQRTATRTSSGINPSVSGGATAGIPSGSQSGLNEELRNLNRQLIEKQNREGIRQTFGGIVKNEEDLEGGLVYVDELDSITKLVGYNAPKDKGPQTSGYPASSGQGTARRPSAGQSQAQGGRFTPVEKSRVATGILPSGFLDQADQVQVKVEDVEDPSSLSQVLQDIPSIHNFKPVDVPVSNYSPPLKPLNYRTQTRTSASGSQNVQEQQKIEQVFV</sequence>
<feature type="region of interest" description="Disordered" evidence="1">
    <location>
        <begin position="1202"/>
        <end position="1272"/>
    </location>
</feature>
<feature type="region of interest" description="Disordered" evidence="1">
    <location>
        <begin position="1423"/>
        <end position="1452"/>
    </location>
</feature>
<feature type="region of interest" description="Disordered" evidence="1">
    <location>
        <begin position="1091"/>
        <end position="1122"/>
    </location>
</feature>
<reference evidence="3 4" key="1">
    <citation type="journal article" date="2022" name="Nat. Ecol. Evol.">
        <title>A masculinizing supergene underlies an exaggerated male reproductive morph in a spider.</title>
        <authorList>
            <person name="Hendrickx F."/>
            <person name="De Corte Z."/>
            <person name="Sonet G."/>
            <person name="Van Belleghem S.M."/>
            <person name="Kostlbacher S."/>
            <person name="Vangestel C."/>
        </authorList>
    </citation>
    <scope>NUCLEOTIDE SEQUENCE [LARGE SCALE GENOMIC DNA]</scope>
    <source>
        <strain evidence="3">W744_W776</strain>
    </source>
</reference>
<dbReference type="Proteomes" id="UP000827092">
    <property type="component" value="Unassembled WGS sequence"/>
</dbReference>
<feature type="region of interest" description="Disordered" evidence="1">
    <location>
        <begin position="619"/>
        <end position="667"/>
    </location>
</feature>
<evidence type="ECO:0000313" key="3">
    <source>
        <dbReference type="EMBL" id="KAG8201756.1"/>
    </source>
</evidence>
<feature type="compositionally biased region" description="Low complexity" evidence="1">
    <location>
        <begin position="903"/>
        <end position="918"/>
    </location>
</feature>
<evidence type="ECO:0000313" key="4">
    <source>
        <dbReference type="Proteomes" id="UP000827092"/>
    </source>
</evidence>
<feature type="chain" id="PRO_5043854492" evidence="2">
    <location>
        <begin position="18"/>
        <end position="1456"/>
    </location>
</feature>
<feature type="region of interest" description="Disordered" evidence="1">
    <location>
        <begin position="886"/>
        <end position="918"/>
    </location>
</feature>
<feature type="compositionally biased region" description="Low complexity" evidence="1">
    <location>
        <begin position="382"/>
        <end position="402"/>
    </location>
</feature>
<keyword evidence="4" id="KW-1185">Reference proteome</keyword>
<evidence type="ECO:0000256" key="2">
    <source>
        <dbReference type="SAM" id="SignalP"/>
    </source>
</evidence>
<feature type="signal peptide" evidence="2">
    <location>
        <begin position="1"/>
        <end position="17"/>
    </location>
</feature>
<keyword evidence="2" id="KW-0732">Signal</keyword>
<feature type="compositionally biased region" description="Polar residues" evidence="1">
    <location>
        <begin position="889"/>
        <end position="901"/>
    </location>
</feature>
<name>A0AAV6W092_9ARAC</name>